<keyword evidence="4" id="KW-0804">Transcription</keyword>
<dbReference type="PANTHER" id="PTHR45881">
    <property type="entry name" value="CHECKPOINT SUPPRESSOR 1-LIKE, ISOFORM A-RELATED"/>
    <property type="match status" value="1"/>
</dbReference>
<dbReference type="InterPro" id="IPR030456">
    <property type="entry name" value="TF_fork_head_CS_2"/>
</dbReference>
<keyword evidence="2" id="KW-0805">Transcription regulation</keyword>
<dbReference type="Proteomes" id="UP000002605">
    <property type="component" value="Chromosome 1"/>
</dbReference>
<dbReference type="SUPFAM" id="SSF46785">
    <property type="entry name" value="Winged helix' DNA-binding domain"/>
    <property type="match status" value="1"/>
</dbReference>
<sequence length="571" mass="63697">MSTVMDKLTSRQPLKDSSNYKNNSEMTPSKSRSQLSVALPITQNTPPESISAIRRPETNLFETPTRLYNIDTTSLVGESQHLIMQSSYLSPAFSSPTQKHTQEQNSEKLTSSPIRKSLETKKSKSKAKSNTSPANTGRSFNLQSEDKPPYSYATLIGISILSHPEKKLTLSHIYQWISDTFKYYKKGDVGWQNSIRHNLSLNKAFIKGEKSKDGKGHFWCIKPGCEEQFLKSRSVKKSSYQEVMDQINHASKINAEAAARAAEEKAAKEATESKLNSNYGRTNLASSPNYPKSKRKLECDDEDDDFEYDEEDVTVIDPPMKKQKVATLGEPWQSSPPIKSTSSNDTSDTVNVAASSSESKVNAVITTTPKTTSTPRFVIDSPNRPILAGKNLTYTSSFSCSSNFELSPVRPLETGPLLEPLTPANNIYRTFQTQQQQSLSSSHVILRSRTPKSTIVKTPIRNIRTPQTSSIVRKLWNSPSYLDDFYYSPLINNSINLLAVSSNSKLSTIQGSFSSYDDDDMVSRNFENPHVHSSPILGVSSDRVIVVDDKEERKNLLQDLKNVENSSKSKS</sequence>
<evidence type="ECO:0000313" key="9">
    <source>
        <dbReference type="CGD" id="CAL0000164002"/>
    </source>
</evidence>
<evidence type="ECO:0000259" key="8">
    <source>
        <dbReference type="PROSITE" id="PS50039"/>
    </source>
</evidence>
<dbReference type="PRINTS" id="PR00053">
    <property type="entry name" value="FORKHEAD"/>
</dbReference>
<feature type="compositionally biased region" description="Polar residues" evidence="7">
    <location>
        <begin position="133"/>
        <end position="143"/>
    </location>
</feature>
<evidence type="ECO:0000256" key="5">
    <source>
        <dbReference type="ARBA" id="ARBA00023242"/>
    </source>
</evidence>
<dbReference type="AlphaFoldDB" id="B9W903"/>
<dbReference type="Pfam" id="PF00250">
    <property type="entry name" value="Forkhead"/>
    <property type="match status" value="1"/>
</dbReference>
<gene>
    <name evidence="9" type="ordered locus">Cd36_09290</name>
    <name evidence="10" type="ORF">CD36_09290</name>
</gene>
<dbReference type="InterPro" id="IPR036388">
    <property type="entry name" value="WH-like_DNA-bd_sf"/>
</dbReference>
<evidence type="ECO:0000256" key="6">
    <source>
        <dbReference type="PROSITE-ProRule" id="PRU00089"/>
    </source>
</evidence>
<dbReference type="Gene3D" id="1.10.10.10">
    <property type="entry name" value="Winged helix-like DNA-binding domain superfamily/Winged helix DNA-binding domain"/>
    <property type="match status" value="1"/>
</dbReference>
<organism evidence="10 11">
    <name type="scientific">Candida dubliniensis (strain CD36 / ATCC MYA-646 / CBS 7987 / NCPF 3949 / NRRL Y-17841)</name>
    <name type="common">Yeast</name>
    <dbReference type="NCBI Taxonomy" id="573826"/>
    <lineage>
        <taxon>Eukaryota</taxon>
        <taxon>Fungi</taxon>
        <taxon>Dikarya</taxon>
        <taxon>Ascomycota</taxon>
        <taxon>Saccharomycotina</taxon>
        <taxon>Pichiomycetes</taxon>
        <taxon>Debaryomycetaceae</taxon>
        <taxon>Candida/Lodderomyces clade</taxon>
        <taxon>Candida</taxon>
    </lineage>
</organism>
<dbReference type="FunFam" id="1.10.10.10:FF:000260">
    <property type="entry name" value="Forkhead transcription factor (Sep1)"/>
    <property type="match status" value="1"/>
</dbReference>
<feature type="region of interest" description="Disordered" evidence="7">
    <location>
        <begin position="324"/>
        <end position="354"/>
    </location>
</feature>
<feature type="region of interest" description="Disordered" evidence="7">
    <location>
        <begin position="268"/>
        <end position="298"/>
    </location>
</feature>
<dbReference type="eggNOG" id="KOG2294">
    <property type="taxonomic scope" value="Eukaryota"/>
</dbReference>
<feature type="region of interest" description="Disordered" evidence="7">
    <location>
        <begin position="1"/>
        <end position="57"/>
    </location>
</feature>
<dbReference type="OrthoDB" id="5954824at2759"/>
<dbReference type="KEGG" id="cdu:CD36_09290"/>
<name>B9W903_CANDC</name>
<accession>B9W903</accession>
<feature type="region of interest" description="Disordered" evidence="7">
    <location>
        <begin position="92"/>
        <end position="145"/>
    </location>
</feature>
<dbReference type="VEuPathDB" id="FungiDB:CD36_09290"/>
<feature type="compositionally biased region" description="Low complexity" evidence="7">
    <location>
        <begin position="340"/>
        <end position="352"/>
    </location>
</feature>
<evidence type="ECO:0000256" key="7">
    <source>
        <dbReference type="SAM" id="MobiDB-lite"/>
    </source>
</evidence>
<dbReference type="InterPro" id="IPR001766">
    <property type="entry name" value="Fork_head_dom"/>
</dbReference>
<feature type="DNA-binding region" description="Fork-head" evidence="6">
    <location>
        <begin position="147"/>
        <end position="240"/>
    </location>
</feature>
<reference evidence="10 11" key="1">
    <citation type="journal article" date="2009" name="Genome Res.">
        <title>Comparative genomics of the fungal pathogens Candida dubliniensis and Candida albicans.</title>
        <authorList>
            <person name="Jackson A.P."/>
            <person name="Gamble J.A."/>
            <person name="Yeomans T."/>
            <person name="Moran G.P."/>
            <person name="Saunders D."/>
            <person name="Harris D."/>
            <person name="Aslett M."/>
            <person name="Barrell J.F."/>
            <person name="Butler G."/>
            <person name="Citiulo F."/>
            <person name="Coleman D.C."/>
            <person name="de Groot P.W.J."/>
            <person name="Goodwin T.J."/>
            <person name="Quail M.A."/>
            <person name="McQuillan J."/>
            <person name="Munro C.A."/>
            <person name="Pain A."/>
            <person name="Poulter R.T."/>
            <person name="Rajandream M.A."/>
            <person name="Renauld H."/>
            <person name="Spiering M.J."/>
            <person name="Tivey A."/>
            <person name="Gow N.A.R."/>
            <person name="Barrell B."/>
            <person name="Sullivan D.J."/>
            <person name="Berriman M."/>
        </authorList>
    </citation>
    <scope>NUCLEOTIDE SEQUENCE [LARGE SCALE GENOMIC DNA]</scope>
    <source>
        <strain evidence="11">CD36 / ATCC MYA-646 / CBS 7987 / NCPF 3949 / NRRL Y-17841</strain>
    </source>
</reference>
<evidence type="ECO:0000256" key="2">
    <source>
        <dbReference type="ARBA" id="ARBA00023015"/>
    </source>
</evidence>
<evidence type="ECO:0000313" key="10">
    <source>
        <dbReference type="EMBL" id="CAX45228.1"/>
    </source>
</evidence>
<dbReference type="GO" id="GO:0000978">
    <property type="term" value="F:RNA polymerase II cis-regulatory region sequence-specific DNA binding"/>
    <property type="evidence" value="ECO:0007669"/>
    <property type="project" value="UniProtKB-ARBA"/>
</dbReference>
<evidence type="ECO:0000256" key="1">
    <source>
        <dbReference type="ARBA" id="ARBA00004123"/>
    </source>
</evidence>
<protein>
    <submittedName>
        <fullName evidence="10">Forkhead transcription factor, putative</fullName>
    </submittedName>
</protein>
<dbReference type="GO" id="GO:0005634">
    <property type="term" value="C:nucleus"/>
    <property type="evidence" value="ECO:0007669"/>
    <property type="project" value="UniProtKB-SubCell"/>
</dbReference>
<dbReference type="GeneID" id="8045120"/>
<dbReference type="SMART" id="SM00339">
    <property type="entry name" value="FH"/>
    <property type="match status" value="1"/>
</dbReference>
<dbReference type="PROSITE" id="PS00658">
    <property type="entry name" value="FORK_HEAD_2"/>
    <property type="match status" value="1"/>
</dbReference>
<feature type="compositionally biased region" description="Polar residues" evidence="7">
    <location>
        <begin position="273"/>
        <end position="290"/>
    </location>
</feature>
<evidence type="ECO:0000313" key="11">
    <source>
        <dbReference type="Proteomes" id="UP000002605"/>
    </source>
</evidence>
<dbReference type="CGD" id="CAL0000164002">
    <property type="gene designation" value="Cd36_09290"/>
</dbReference>
<feature type="domain" description="Fork-head" evidence="8">
    <location>
        <begin position="147"/>
        <end position="240"/>
    </location>
</feature>
<dbReference type="GO" id="GO:0001228">
    <property type="term" value="F:DNA-binding transcription activator activity, RNA polymerase II-specific"/>
    <property type="evidence" value="ECO:0007669"/>
    <property type="project" value="UniProtKB-ARBA"/>
</dbReference>
<keyword evidence="5 6" id="KW-0539">Nucleus</keyword>
<feature type="compositionally biased region" description="Polar residues" evidence="7">
    <location>
        <begin position="10"/>
        <end position="48"/>
    </location>
</feature>
<dbReference type="PROSITE" id="PS50039">
    <property type="entry name" value="FORK_HEAD_3"/>
    <property type="match status" value="1"/>
</dbReference>
<proteinExistence type="predicted"/>
<dbReference type="RefSeq" id="XP_002417573.1">
    <property type="nucleotide sequence ID" value="XM_002417528.1"/>
</dbReference>
<dbReference type="InterPro" id="IPR036390">
    <property type="entry name" value="WH_DNA-bd_sf"/>
</dbReference>
<keyword evidence="11" id="KW-1185">Reference proteome</keyword>
<evidence type="ECO:0000256" key="4">
    <source>
        <dbReference type="ARBA" id="ARBA00023163"/>
    </source>
</evidence>
<keyword evidence="3 6" id="KW-0238">DNA-binding</keyword>
<evidence type="ECO:0000256" key="3">
    <source>
        <dbReference type="ARBA" id="ARBA00023125"/>
    </source>
</evidence>
<dbReference type="HOGENOM" id="CLU_023743_0_0_1"/>
<dbReference type="EMBL" id="FM992688">
    <property type="protein sequence ID" value="CAX45228.1"/>
    <property type="molecule type" value="Genomic_DNA"/>
</dbReference>
<comment type="subcellular location">
    <subcellularLocation>
        <location evidence="1 6">Nucleus</location>
    </subcellularLocation>
</comment>